<sequence length="186" mass="21912">MQLSIDISVLLLQMKTEEFTTKILPLKNNLLRVAYRITGNAEEAEDVVQEVMLKMWSQRDSWDTIDSLPAYCMMMSRNLALDRIRHWRSHEEEVTDDQLAIVSDATPFSEVAYNDQREWVLRLLETLPDLHRKMIQLREEEELSYAEIAGVLNITESKVKSDLFRIRQYLKQAFEKVNSYGLRNDK</sequence>
<comment type="similarity">
    <text evidence="1">Belongs to the sigma-70 factor family. ECF subfamily.</text>
</comment>
<dbReference type="InterPro" id="IPR013249">
    <property type="entry name" value="RNA_pol_sigma70_r4_t2"/>
</dbReference>
<evidence type="ECO:0000313" key="9">
    <source>
        <dbReference type="Proteomes" id="UP000190852"/>
    </source>
</evidence>
<dbReference type="InterPro" id="IPR007627">
    <property type="entry name" value="RNA_pol_sigma70_r2"/>
</dbReference>
<keyword evidence="5" id="KW-0804">Transcription</keyword>
<evidence type="ECO:0000256" key="2">
    <source>
        <dbReference type="ARBA" id="ARBA00023015"/>
    </source>
</evidence>
<dbReference type="CDD" id="cd06171">
    <property type="entry name" value="Sigma70_r4"/>
    <property type="match status" value="1"/>
</dbReference>
<keyword evidence="4" id="KW-0238">DNA-binding</keyword>
<dbReference type="InterPro" id="IPR013324">
    <property type="entry name" value="RNA_pol_sigma_r3/r4-like"/>
</dbReference>
<evidence type="ECO:0000313" key="8">
    <source>
        <dbReference type="EMBL" id="SKB83902.1"/>
    </source>
</evidence>
<gene>
    <name evidence="8" type="ORF">SAMN05660349_02991</name>
</gene>
<proteinExistence type="inferred from homology"/>
<dbReference type="Proteomes" id="UP000190852">
    <property type="component" value="Unassembled WGS sequence"/>
</dbReference>
<dbReference type="InterPro" id="IPR014284">
    <property type="entry name" value="RNA_pol_sigma-70_dom"/>
</dbReference>
<keyword evidence="9" id="KW-1185">Reference proteome</keyword>
<evidence type="ECO:0000256" key="4">
    <source>
        <dbReference type="ARBA" id="ARBA00023125"/>
    </source>
</evidence>
<dbReference type="PANTHER" id="PTHR43133">
    <property type="entry name" value="RNA POLYMERASE ECF-TYPE SIGMA FACTO"/>
    <property type="match status" value="1"/>
</dbReference>
<dbReference type="InterPro" id="IPR039425">
    <property type="entry name" value="RNA_pol_sigma-70-like"/>
</dbReference>
<keyword evidence="3" id="KW-0731">Sigma factor</keyword>
<dbReference type="SUPFAM" id="SSF88659">
    <property type="entry name" value="Sigma3 and sigma4 domains of RNA polymerase sigma factors"/>
    <property type="match status" value="1"/>
</dbReference>
<dbReference type="Gene3D" id="1.10.1740.10">
    <property type="match status" value="1"/>
</dbReference>
<dbReference type="Pfam" id="PF04542">
    <property type="entry name" value="Sigma70_r2"/>
    <property type="match status" value="1"/>
</dbReference>
<name>A0A1T5EIN1_9BACT</name>
<dbReference type="InterPro" id="IPR013325">
    <property type="entry name" value="RNA_pol_sigma_r2"/>
</dbReference>
<feature type="domain" description="RNA polymerase sigma-70 region 2" evidence="6">
    <location>
        <begin position="28"/>
        <end position="86"/>
    </location>
</feature>
<dbReference type="GO" id="GO:0006352">
    <property type="term" value="P:DNA-templated transcription initiation"/>
    <property type="evidence" value="ECO:0007669"/>
    <property type="project" value="InterPro"/>
</dbReference>
<dbReference type="PANTHER" id="PTHR43133:SF8">
    <property type="entry name" value="RNA POLYMERASE SIGMA FACTOR HI_1459-RELATED"/>
    <property type="match status" value="1"/>
</dbReference>
<protein>
    <submittedName>
        <fullName evidence="8">RNA polymerase sigma-70 factor, ECF subfamily</fullName>
    </submittedName>
</protein>
<feature type="domain" description="RNA polymerase sigma factor 70 region 4 type 2" evidence="7">
    <location>
        <begin position="118"/>
        <end position="169"/>
    </location>
</feature>
<evidence type="ECO:0000256" key="5">
    <source>
        <dbReference type="ARBA" id="ARBA00023163"/>
    </source>
</evidence>
<dbReference type="GO" id="GO:0003677">
    <property type="term" value="F:DNA binding"/>
    <property type="evidence" value="ECO:0007669"/>
    <property type="project" value="UniProtKB-KW"/>
</dbReference>
<dbReference type="AlphaFoldDB" id="A0A1T5EIN1"/>
<dbReference type="SUPFAM" id="SSF88946">
    <property type="entry name" value="Sigma2 domain of RNA polymerase sigma factors"/>
    <property type="match status" value="1"/>
</dbReference>
<dbReference type="InterPro" id="IPR036388">
    <property type="entry name" value="WH-like_DNA-bd_sf"/>
</dbReference>
<dbReference type="GO" id="GO:0016987">
    <property type="term" value="F:sigma factor activity"/>
    <property type="evidence" value="ECO:0007669"/>
    <property type="project" value="UniProtKB-KW"/>
</dbReference>
<accession>A0A1T5EIN1</accession>
<evidence type="ECO:0000259" key="7">
    <source>
        <dbReference type="Pfam" id="PF08281"/>
    </source>
</evidence>
<dbReference type="Pfam" id="PF08281">
    <property type="entry name" value="Sigma70_r4_2"/>
    <property type="match status" value="1"/>
</dbReference>
<dbReference type="EMBL" id="FUYQ01000027">
    <property type="protein sequence ID" value="SKB83902.1"/>
    <property type="molecule type" value="Genomic_DNA"/>
</dbReference>
<organism evidence="8 9">
    <name type="scientific">Parabacteroides chartae</name>
    <dbReference type="NCBI Taxonomy" id="1037355"/>
    <lineage>
        <taxon>Bacteria</taxon>
        <taxon>Pseudomonadati</taxon>
        <taxon>Bacteroidota</taxon>
        <taxon>Bacteroidia</taxon>
        <taxon>Bacteroidales</taxon>
        <taxon>Tannerellaceae</taxon>
        <taxon>Parabacteroides</taxon>
    </lineage>
</organism>
<keyword evidence="2" id="KW-0805">Transcription regulation</keyword>
<evidence type="ECO:0000259" key="6">
    <source>
        <dbReference type="Pfam" id="PF04542"/>
    </source>
</evidence>
<evidence type="ECO:0000256" key="1">
    <source>
        <dbReference type="ARBA" id="ARBA00010641"/>
    </source>
</evidence>
<dbReference type="NCBIfam" id="TIGR02937">
    <property type="entry name" value="sigma70-ECF"/>
    <property type="match status" value="1"/>
</dbReference>
<dbReference type="Gene3D" id="1.10.10.10">
    <property type="entry name" value="Winged helix-like DNA-binding domain superfamily/Winged helix DNA-binding domain"/>
    <property type="match status" value="1"/>
</dbReference>
<evidence type="ECO:0000256" key="3">
    <source>
        <dbReference type="ARBA" id="ARBA00023082"/>
    </source>
</evidence>
<reference evidence="9" key="1">
    <citation type="submission" date="2017-02" db="EMBL/GenBank/DDBJ databases">
        <authorList>
            <person name="Varghese N."/>
            <person name="Submissions S."/>
        </authorList>
    </citation>
    <scope>NUCLEOTIDE SEQUENCE [LARGE SCALE GENOMIC DNA]</scope>
    <source>
        <strain evidence="9">DSM 24967</strain>
    </source>
</reference>